<dbReference type="Proteomes" id="UP000829194">
    <property type="component" value="Chromosome"/>
</dbReference>
<dbReference type="GO" id="GO:0008483">
    <property type="term" value="F:transaminase activity"/>
    <property type="evidence" value="ECO:0007669"/>
    <property type="project" value="UniProtKB-KW"/>
</dbReference>
<evidence type="ECO:0000313" key="7">
    <source>
        <dbReference type="Proteomes" id="UP000829194"/>
    </source>
</evidence>
<dbReference type="InterPro" id="IPR001597">
    <property type="entry name" value="ArAA_b-elim_lyase/Thr_aldolase"/>
</dbReference>
<dbReference type="RefSeq" id="WP_237049848.1">
    <property type="nucleotide sequence ID" value="NZ_CP011131.1"/>
</dbReference>
<dbReference type="Gene3D" id="3.90.1150.10">
    <property type="entry name" value="Aspartate Aminotransferase, domain 1"/>
    <property type="match status" value="1"/>
</dbReference>
<dbReference type="EMBL" id="CP093547">
    <property type="protein sequence ID" value="UNP31173.1"/>
    <property type="molecule type" value="Genomic_DNA"/>
</dbReference>
<accession>A0ABY3XHN5</accession>
<dbReference type="SUPFAM" id="SSF53383">
    <property type="entry name" value="PLP-dependent transferases"/>
    <property type="match status" value="1"/>
</dbReference>
<evidence type="ECO:0000256" key="4">
    <source>
        <dbReference type="ARBA" id="ARBA00022898"/>
    </source>
</evidence>
<keyword evidence="6" id="KW-0808">Transferase</keyword>
<name>A0ABY3XHN5_9GAMM</name>
<reference evidence="6 7" key="1">
    <citation type="submission" date="2022-03" db="EMBL/GenBank/DDBJ databases">
        <title>Complete genome sequence of Lysobacter capsici VKM B-2533 and Lysobacter gummosus 10.1.1, promising sources of lytic agents.</title>
        <authorList>
            <person name="Tarlachkov S.V."/>
            <person name="Kudryakova I.V."/>
            <person name="Afoshin A.S."/>
            <person name="Leontyevskaya E.A."/>
            <person name="Leontyevskaya N.V."/>
        </authorList>
    </citation>
    <scope>NUCLEOTIDE SEQUENCE [LARGE SCALE GENOMIC DNA]</scope>
    <source>
        <strain evidence="6 7">10.1.1</strain>
    </source>
</reference>
<comment type="cofactor">
    <cofactor evidence="1">
        <name>pyridoxal 5'-phosphate</name>
        <dbReference type="ChEBI" id="CHEBI:597326"/>
    </cofactor>
</comment>
<evidence type="ECO:0000256" key="1">
    <source>
        <dbReference type="ARBA" id="ARBA00001933"/>
    </source>
</evidence>
<comment type="similarity">
    <text evidence="2">Belongs to the threonine aldolase family.</text>
</comment>
<evidence type="ECO:0000313" key="6">
    <source>
        <dbReference type="EMBL" id="UNP31173.1"/>
    </source>
</evidence>
<dbReference type="Gene3D" id="3.40.640.10">
    <property type="entry name" value="Type I PLP-dependent aspartate aminotransferase-like (Major domain)"/>
    <property type="match status" value="1"/>
</dbReference>
<gene>
    <name evidence="6" type="ORF">MOV92_07990</name>
</gene>
<keyword evidence="6" id="KW-0032">Aminotransferase</keyword>
<dbReference type="InterPro" id="IPR015424">
    <property type="entry name" value="PyrdxlP-dep_Trfase"/>
</dbReference>
<protein>
    <submittedName>
        <fullName evidence="6">Aminotransferase class I/II-fold pyridoxal phosphate-dependent enzyme</fullName>
    </submittedName>
</protein>
<keyword evidence="4" id="KW-0663">Pyridoxal phosphate</keyword>
<proteinExistence type="inferred from homology"/>
<evidence type="ECO:0000259" key="5">
    <source>
        <dbReference type="Pfam" id="PF01212"/>
    </source>
</evidence>
<dbReference type="PANTHER" id="PTHR48097">
    <property type="entry name" value="L-THREONINE ALDOLASE-RELATED"/>
    <property type="match status" value="1"/>
</dbReference>
<dbReference type="InterPro" id="IPR015421">
    <property type="entry name" value="PyrdxlP-dep_Trfase_major"/>
</dbReference>
<keyword evidence="7" id="KW-1185">Reference proteome</keyword>
<organism evidence="6 7">
    <name type="scientific">Lysobacter gummosus</name>
    <dbReference type="NCBI Taxonomy" id="262324"/>
    <lineage>
        <taxon>Bacteria</taxon>
        <taxon>Pseudomonadati</taxon>
        <taxon>Pseudomonadota</taxon>
        <taxon>Gammaproteobacteria</taxon>
        <taxon>Lysobacterales</taxon>
        <taxon>Lysobacteraceae</taxon>
        <taxon>Lysobacter</taxon>
    </lineage>
</organism>
<dbReference type="PANTHER" id="PTHR48097:SF5">
    <property type="entry name" value="LOW SPECIFICITY L-THREONINE ALDOLASE"/>
    <property type="match status" value="1"/>
</dbReference>
<evidence type="ECO:0000256" key="2">
    <source>
        <dbReference type="ARBA" id="ARBA00006966"/>
    </source>
</evidence>
<comment type="subunit">
    <text evidence="3">Homotetramer.</text>
</comment>
<dbReference type="Pfam" id="PF01212">
    <property type="entry name" value="Beta_elim_lyase"/>
    <property type="match status" value="1"/>
</dbReference>
<feature type="domain" description="Aromatic amino acid beta-eliminating lyase/threonine aldolase" evidence="5">
    <location>
        <begin position="132"/>
        <end position="395"/>
    </location>
</feature>
<evidence type="ECO:0000256" key="3">
    <source>
        <dbReference type="ARBA" id="ARBA00011881"/>
    </source>
</evidence>
<dbReference type="InterPro" id="IPR015422">
    <property type="entry name" value="PyrdxlP-dep_Trfase_small"/>
</dbReference>
<sequence>MHNWRAGNAARWRKTNVFSVDMGGSFLPRAGACLRRGGRRVWMVREALSTGRHVRRCARGRWRRGFWGLDGSFLHGNVIDDRQPLAHGCGFLQGRYRSNSTPMAMYSFLDDYSEGAHPDILRALTDSNWVQQTSYGTDSHTEDAANKIKAHLGEGFAGAIHFVASGTMANIVSIASCLRPHEAVIAVASGHIVLREAGAIEATGHKLIVVPAVDGKLTTATVEAALASNAHFPHMAKPRLIYLSNATETGTIYTLAELRDLSALAKRRGLILFLDGARLGAALASPKNDASLADIASLVDLFWIGGTKLGALLGEAIVVCNPALSEDFAFHVKQRGAMLAKGRLLGIQFQQLFGANHLFSSLAQHANAMAAKLAAGIVSAGHSLAADTETNQVFPILPNAVIAALQSHFAFYVWAKADDEHSVIRLVTSWATEEHQVDSFLSHLAAA</sequence>